<protein>
    <submittedName>
        <fullName evidence="2">Uncharacterized protein</fullName>
    </submittedName>
</protein>
<reference evidence="2 3" key="1">
    <citation type="submission" date="2016-08" db="EMBL/GenBank/DDBJ databases">
        <title>Hymenobacter coccineus sp. nov., Hymenobacter lapidarius sp. nov. and Hymenobacter glacialis sp. nov., isolated from Antarctic soil.</title>
        <authorList>
            <person name="Sedlacek I."/>
            <person name="Kralova S."/>
            <person name="Kyrova K."/>
            <person name="Maslanova I."/>
            <person name="Stankova E."/>
            <person name="Vrbovska V."/>
            <person name="Nemec M."/>
            <person name="Bartak M."/>
            <person name="Svec P."/>
            <person name="Busse H.-J."/>
            <person name="Pantucek R."/>
        </authorList>
    </citation>
    <scope>NUCLEOTIDE SEQUENCE [LARGE SCALE GENOMIC DNA]</scope>
    <source>
        <strain evidence="2 3">CCM 8649</strain>
    </source>
</reference>
<organism evidence="2 3">
    <name type="scientific">Hymenobacter coccineus</name>
    <dbReference type="NCBI Taxonomy" id="1908235"/>
    <lineage>
        <taxon>Bacteria</taxon>
        <taxon>Pseudomonadati</taxon>
        <taxon>Bacteroidota</taxon>
        <taxon>Cytophagia</taxon>
        <taxon>Cytophagales</taxon>
        <taxon>Hymenobacteraceae</taxon>
        <taxon>Hymenobacter</taxon>
    </lineage>
</organism>
<dbReference type="AlphaFoldDB" id="A0A1G1TI10"/>
<name>A0A1G1TI10_9BACT</name>
<feature type="region of interest" description="Disordered" evidence="1">
    <location>
        <begin position="47"/>
        <end position="71"/>
    </location>
</feature>
<accession>A0A1G1TI10</accession>
<evidence type="ECO:0000256" key="1">
    <source>
        <dbReference type="SAM" id="MobiDB-lite"/>
    </source>
</evidence>
<dbReference type="Proteomes" id="UP000177506">
    <property type="component" value="Unassembled WGS sequence"/>
</dbReference>
<keyword evidence="3" id="KW-1185">Reference proteome</keyword>
<evidence type="ECO:0000313" key="3">
    <source>
        <dbReference type="Proteomes" id="UP000177506"/>
    </source>
</evidence>
<evidence type="ECO:0000313" key="2">
    <source>
        <dbReference type="EMBL" id="OGX90510.1"/>
    </source>
</evidence>
<sequence>MQVLNAQPRVLADVHRHLAARKRGQQILRRDAADEADASERVVVQAHAHARGVRSTSSTRRADESGTGCRA</sequence>
<proteinExistence type="predicted"/>
<comment type="caution">
    <text evidence="2">The sequence shown here is derived from an EMBL/GenBank/DDBJ whole genome shotgun (WGS) entry which is preliminary data.</text>
</comment>
<gene>
    <name evidence="2" type="ORF">BEN49_22525</name>
</gene>
<dbReference type="EMBL" id="MDZA01000137">
    <property type="protein sequence ID" value="OGX90510.1"/>
    <property type="molecule type" value="Genomic_DNA"/>
</dbReference>